<dbReference type="RefSeq" id="XP_007411901.1">
    <property type="nucleotide sequence ID" value="XM_007411839.1"/>
</dbReference>
<dbReference type="KEGG" id="mlr:MELLADRAFT_108173"/>
<evidence type="ECO:0000313" key="2">
    <source>
        <dbReference type="EMBL" id="EGG04810.1"/>
    </source>
</evidence>
<protein>
    <recommendedName>
        <fullName evidence="4">CxC1-like cysteine cluster associated with KDZ transposases domain-containing protein</fullName>
    </recommendedName>
</protein>
<accession>F4RS80</accession>
<dbReference type="GeneID" id="18923399"/>
<dbReference type="HOGENOM" id="CLU_011407_5_1_1"/>
<dbReference type="Proteomes" id="UP000001072">
    <property type="component" value="Unassembled WGS sequence"/>
</dbReference>
<feature type="region of interest" description="Disordered" evidence="1">
    <location>
        <begin position="1"/>
        <end position="36"/>
    </location>
</feature>
<evidence type="ECO:0000256" key="1">
    <source>
        <dbReference type="SAM" id="MobiDB-lite"/>
    </source>
</evidence>
<organism evidence="3">
    <name type="scientific">Melampsora larici-populina (strain 98AG31 / pathotype 3-4-7)</name>
    <name type="common">Poplar leaf rust fungus</name>
    <dbReference type="NCBI Taxonomy" id="747676"/>
    <lineage>
        <taxon>Eukaryota</taxon>
        <taxon>Fungi</taxon>
        <taxon>Dikarya</taxon>
        <taxon>Basidiomycota</taxon>
        <taxon>Pucciniomycotina</taxon>
        <taxon>Pucciniomycetes</taxon>
        <taxon>Pucciniales</taxon>
        <taxon>Melampsoraceae</taxon>
        <taxon>Melampsora</taxon>
    </lineage>
</organism>
<dbReference type="AlphaFoldDB" id="F4RS80"/>
<feature type="region of interest" description="Disordered" evidence="1">
    <location>
        <begin position="196"/>
        <end position="226"/>
    </location>
</feature>
<dbReference type="PANTHER" id="PTHR33096">
    <property type="entry name" value="CXC2 DOMAIN-CONTAINING PROTEIN"/>
    <property type="match status" value="1"/>
</dbReference>
<feature type="compositionally biased region" description="Polar residues" evidence="1">
    <location>
        <begin position="21"/>
        <end position="30"/>
    </location>
</feature>
<sequence>MPSLRIIKGFNQRKKERKPTTPLQQQLVNTRQRDFENAEASMAAVEQRLNKHPVPIDDAEAENHDVPALAADDLDHPGEEAGEEELFIDLNRFMPGDEEHQAHNNPIMAALRREVHLADRLAHESDWLWQYAIMLPTFLQNRMETSNWGNQAKWNQDLRPPCNCTMRTERDVDLIDILLDSIRRAYRRLLFSTGRCPSPRQSGNSNSQWPSKERFMNQGPESDGEDHRRMVSLDLWTNHRNEALKKNAVSFMLAQTKKYQAELKETKASLAKLVAQDPAHTAEYFQIQWDRQRALQLEAISVQTKEKRDRLGVLLTLEEELLDAHQRLVDMNAANAEIRTAEQRNELLDLPASLVALEVQIQNVADELGNAELLRARRGTDIRLKAILSVQVALGFLYEAAVGVIQEQAHAATRTGATQQPRNEQLRKKKRVLLKKKLDTYLRYASKYNQRFRPAQRLLEPTLDEVAAMDLLHPFWDEVALNHLDEPWASCPKTKEGILSLRNQLASEEELRRLGREARQLVGGVRVAEWNSIHSGLSKRTSRLWTHWERCLLEVVELTKDYVEGRVEADGALLLAWQQMHARTTGAPVDLLMLPILWAPEEGDEEAAWILQGGDEEEEDKRNLDFHGFDRQQGINIDWEMAL</sequence>
<dbReference type="PANTHER" id="PTHR33096:SF1">
    <property type="entry name" value="CXC1-LIKE CYSTEINE CLUSTER ASSOCIATED WITH KDZ TRANSPOSASES DOMAIN-CONTAINING PROTEIN"/>
    <property type="match status" value="1"/>
</dbReference>
<evidence type="ECO:0008006" key="4">
    <source>
        <dbReference type="Google" id="ProtNLM"/>
    </source>
</evidence>
<gene>
    <name evidence="2" type="ORF">MELLADRAFT_108173</name>
</gene>
<keyword evidence="3" id="KW-1185">Reference proteome</keyword>
<dbReference type="EMBL" id="GL883116">
    <property type="protein sequence ID" value="EGG04810.1"/>
    <property type="molecule type" value="Genomic_DNA"/>
</dbReference>
<evidence type="ECO:0000313" key="3">
    <source>
        <dbReference type="Proteomes" id="UP000001072"/>
    </source>
</evidence>
<feature type="compositionally biased region" description="Polar residues" evidence="1">
    <location>
        <begin position="199"/>
        <end position="210"/>
    </location>
</feature>
<dbReference type="InParanoid" id="F4RS80"/>
<name>F4RS80_MELLP</name>
<reference evidence="3" key="1">
    <citation type="journal article" date="2011" name="Proc. Natl. Acad. Sci. U.S.A.">
        <title>Obligate biotrophy features unraveled by the genomic analysis of rust fungi.</title>
        <authorList>
            <person name="Duplessis S."/>
            <person name="Cuomo C.A."/>
            <person name="Lin Y.-C."/>
            <person name="Aerts A."/>
            <person name="Tisserant E."/>
            <person name="Veneault-Fourrey C."/>
            <person name="Joly D.L."/>
            <person name="Hacquard S."/>
            <person name="Amselem J."/>
            <person name="Cantarel B.L."/>
            <person name="Chiu R."/>
            <person name="Coutinho P.M."/>
            <person name="Feau N."/>
            <person name="Field M."/>
            <person name="Frey P."/>
            <person name="Gelhaye E."/>
            <person name="Goldberg J."/>
            <person name="Grabherr M.G."/>
            <person name="Kodira C.D."/>
            <person name="Kohler A."/>
            <person name="Kuees U."/>
            <person name="Lindquist E.A."/>
            <person name="Lucas S.M."/>
            <person name="Mago R."/>
            <person name="Mauceli E."/>
            <person name="Morin E."/>
            <person name="Murat C."/>
            <person name="Pangilinan J.L."/>
            <person name="Park R."/>
            <person name="Pearson M."/>
            <person name="Quesneville H."/>
            <person name="Rouhier N."/>
            <person name="Sakthikumar S."/>
            <person name="Salamov A.A."/>
            <person name="Schmutz J."/>
            <person name="Selles B."/>
            <person name="Shapiro H."/>
            <person name="Tanguay P."/>
            <person name="Tuskan G.A."/>
            <person name="Henrissat B."/>
            <person name="Van de Peer Y."/>
            <person name="Rouze P."/>
            <person name="Ellis J.G."/>
            <person name="Dodds P.N."/>
            <person name="Schein J.E."/>
            <person name="Zhong S."/>
            <person name="Hamelin R.C."/>
            <person name="Grigoriev I.V."/>
            <person name="Szabo L.J."/>
            <person name="Martin F."/>
        </authorList>
    </citation>
    <scope>NUCLEOTIDE SEQUENCE [LARGE SCALE GENOMIC DNA]</scope>
    <source>
        <strain evidence="3">98AG31 / pathotype 3-4-7</strain>
    </source>
</reference>
<proteinExistence type="predicted"/>
<dbReference type="VEuPathDB" id="FungiDB:MELLADRAFT_108173"/>